<dbReference type="PANTHER" id="PTHR42742">
    <property type="entry name" value="TRANSCRIPTIONAL REPRESSOR MPRA"/>
    <property type="match status" value="1"/>
</dbReference>
<dbReference type="Proteomes" id="UP000617628">
    <property type="component" value="Unassembled WGS sequence"/>
</dbReference>
<keyword evidence="1" id="KW-0479">Metal-binding</keyword>
<keyword evidence="3" id="KW-0413">Isomerase</keyword>
<dbReference type="CDD" id="cd07010">
    <property type="entry name" value="cupin_PMI_type_I_N_bac"/>
    <property type="match status" value="1"/>
</dbReference>
<proteinExistence type="predicted"/>
<reference evidence="3" key="1">
    <citation type="submission" date="2021-01" db="EMBL/GenBank/DDBJ databases">
        <title>Modified the classification status of verrucomicrobia.</title>
        <authorList>
            <person name="Feng X."/>
        </authorList>
    </citation>
    <scope>NUCLEOTIDE SEQUENCE</scope>
    <source>
        <strain evidence="3">KCTC 13126</strain>
    </source>
</reference>
<keyword evidence="4" id="KW-1185">Reference proteome</keyword>
<evidence type="ECO:0000256" key="2">
    <source>
        <dbReference type="ARBA" id="ARBA00022833"/>
    </source>
</evidence>
<dbReference type="AlphaFoldDB" id="A0A934RWA8"/>
<dbReference type="EMBL" id="JAENIL010000011">
    <property type="protein sequence ID" value="MBK1876660.1"/>
    <property type="molecule type" value="Genomic_DNA"/>
</dbReference>
<keyword evidence="2" id="KW-0862">Zinc</keyword>
<dbReference type="GO" id="GO:0046872">
    <property type="term" value="F:metal ion binding"/>
    <property type="evidence" value="ECO:0007669"/>
    <property type="project" value="UniProtKB-KW"/>
</dbReference>
<dbReference type="Gene3D" id="2.60.120.10">
    <property type="entry name" value="Jelly Rolls"/>
    <property type="match status" value="2"/>
</dbReference>
<accession>A0A934RWA8</accession>
<dbReference type="InterPro" id="IPR051804">
    <property type="entry name" value="Carb_Metab_Reg_Kinase/Isom"/>
</dbReference>
<name>A0A934RWA8_9BACT</name>
<gene>
    <name evidence="3" type="ORF">JIN87_07260</name>
</gene>
<sequence length="358" mass="39987">MIASKQCVLPLPPNRVWRTYTGGKVLDTISGIEDPADSHFPEDWLGSLTTANNPDQQDADEGLSKITTESGDSLLMLDLVKEDPEFYLGKAHVERFGLDMRILAKYLDSAIRLHFQVHPTAAFSAKHLGTNKGKTEAYIILAIREDVKEPYIYAGFQRPPSKEELKQWIETQNISALEDCFDKIPVKVGDVFLIPGACPHALGEGILMVELMEASDLVVRFEFERGGFVLPEESRYMGRDLEFCLQVFDLEPKSAESFVCEPRVVRVFEDGSEQKLLIGSDRTNCFQARSTRIEKSVTKREDGFYILVVTDGSGSLKVGDQSYQLNRFDRVFIAAEAGDVTFETGEGLEFLELAGPAL</sequence>
<comment type="caution">
    <text evidence="3">The sequence shown here is derived from an EMBL/GenBank/DDBJ whole genome shotgun (WGS) entry which is preliminary data.</text>
</comment>
<dbReference type="InterPro" id="IPR014710">
    <property type="entry name" value="RmlC-like_jellyroll"/>
</dbReference>
<evidence type="ECO:0000256" key="1">
    <source>
        <dbReference type="ARBA" id="ARBA00022723"/>
    </source>
</evidence>
<organism evidence="3 4">
    <name type="scientific">Pelagicoccus mobilis</name>
    <dbReference type="NCBI Taxonomy" id="415221"/>
    <lineage>
        <taxon>Bacteria</taxon>
        <taxon>Pseudomonadati</taxon>
        <taxon>Verrucomicrobiota</taxon>
        <taxon>Opitutia</taxon>
        <taxon>Puniceicoccales</taxon>
        <taxon>Pelagicoccaceae</taxon>
        <taxon>Pelagicoccus</taxon>
    </lineage>
</organism>
<evidence type="ECO:0000313" key="4">
    <source>
        <dbReference type="Proteomes" id="UP000617628"/>
    </source>
</evidence>
<dbReference type="PANTHER" id="PTHR42742:SF3">
    <property type="entry name" value="FRUCTOKINASE"/>
    <property type="match status" value="1"/>
</dbReference>
<protein>
    <submittedName>
        <fullName evidence="3">Class I mannose-6-phosphate isomerase</fullName>
    </submittedName>
</protein>
<dbReference type="GO" id="GO:0016853">
    <property type="term" value="F:isomerase activity"/>
    <property type="evidence" value="ECO:0007669"/>
    <property type="project" value="UniProtKB-KW"/>
</dbReference>
<dbReference type="SUPFAM" id="SSF51182">
    <property type="entry name" value="RmlC-like cupins"/>
    <property type="match status" value="1"/>
</dbReference>
<dbReference type="RefSeq" id="WP_200354877.1">
    <property type="nucleotide sequence ID" value="NZ_JAENIL010000011.1"/>
</dbReference>
<dbReference type="InterPro" id="IPR011051">
    <property type="entry name" value="RmlC_Cupin_sf"/>
</dbReference>
<evidence type="ECO:0000313" key="3">
    <source>
        <dbReference type="EMBL" id="MBK1876660.1"/>
    </source>
</evidence>